<dbReference type="PANTHER" id="PTHR43135">
    <property type="entry name" value="ALPHA-D-RIBOSE 1-METHYLPHOSPHONATE 5-TRIPHOSPHATE DIPHOSPHATASE"/>
    <property type="match status" value="1"/>
</dbReference>
<dbReference type="InterPro" id="IPR011059">
    <property type="entry name" value="Metal-dep_hydrolase_composite"/>
</dbReference>
<dbReference type="SUPFAM" id="SSF51556">
    <property type="entry name" value="Metallo-dependent hydrolases"/>
    <property type="match status" value="1"/>
</dbReference>
<dbReference type="SUPFAM" id="SSF51338">
    <property type="entry name" value="Composite domain of metallo-dependent hydrolases"/>
    <property type="match status" value="1"/>
</dbReference>
<feature type="domain" description="Amidohydrolase-related" evidence="1">
    <location>
        <begin position="54"/>
        <end position="381"/>
    </location>
</feature>
<gene>
    <name evidence="2" type="ORF">MNBD_NITROSPINAE02-840</name>
</gene>
<evidence type="ECO:0000259" key="1">
    <source>
        <dbReference type="Pfam" id="PF01979"/>
    </source>
</evidence>
<dbReference type="InterPro" id="IPR051781">
    <property type="entry name" value="Metallo-dep_Hydrolase"/>
</dbReference>
<dbReference type="AlphaFoldDB" id="A0A3B1CI38"/>
<evidence type="ECO:0000313" key="2">
    <source>
        <dbReference type="EMBL" id="VAX26241.1"/>
    </source>
</evidence>
<dbReference type="Gene3D" id="3.20.20.140">
    <property type="entry name" value="Metal-dependent hydrolases"/>
    <property type="match status" value="1"/>
</dbReference>
<accession>A0A3B1CI38</accession>
<name>A0A3B1CI38_9ZZZZ</name>
<organism evidence="2">
    <name type="scientific">hydrothermal vent metagenome</name>
    <dbReference type="NCBI Taxonomy" id="652676"/>
    <lineage>
        <taxon>unclassified sequences</taxon>
        <taxon>metagenomes</taxon>
        <taxon>ecological metagenomes</taxon>
    </lineage>
</organism>
<dbReference type="EMBL" id="UOGE01000119">
    <property type="protein sequence ID" value="VAX26241.1"/>
    <property type="molecule type" value="Genomic_DNA"/>
</dbReference>
<dbReference type="CDD" id="cd01309">
    <property type="entry name" value="Met_dep_hydrolase_C"/>
    <property type="match status" value="1"/>
</dbReference>
<dbReference type="PANTHER" id="PTHR43135:SF3">
    <property type="entry name" value="ALPHA-D-RIBOSE 1-METHYLPHOSPHONATE 5-TRIPHOSPHATE DIPHOSPHATASE"/>
    <property type="match status" value="1"/>
</dbReference>
<dbReference type="InterPro" id="IPR006680">
    <property type="entry name" value="Amidohydro-rel"/>
</dbReference>
<sequence length="388" mass="41744">MNKLMAIAGADVITAKETIKGGLILVRNGKIVYSGRSRGYDKKLYATRDLPGKTVSPGLIDAHTHLGVYAEGTGDAGEDGNEMIDPVTPHVRAIDSIDPTDKAFEEARRAGVTTVMITPGSANVIGGAVCVAKTVGRIADEMVIKANIGQKMATGENPKRVYGSDKKAPMTRMGIAAVLRSSLVEAQNYRDKIKKKKDFERDLKMEALQPILQRKLPARIHAHRADDIATAIRIAEEFNINIVVEHGTEAYKIADILAKKKIPVNIGPSSTGRSKIELKDLVRDNAAQCIKAGCFVSLITDHPVIPVEDLRQEAIKLVRDHGASLGEVFKTVTINPAKTLGVDKRIGSIAKGKDADLAVFTGHPLSPSSVCVMTIIDGEIVYEGNKIS</sequence>
<protein>
    <recommendedName>
        <fullName evidence="1">Amidohydrolase-related domain-containing protein</fullName>
    </recommendedName>
</protein>
<dbReference type="Pfam" id="PF01979">
    <property type="entry name" value="Amidohydro_1"/>
    <property type="match status" value="1"/>
</dbReference>
<proteinExistence type="predicted"/>
<dbReference type="GO" id="GO:0016810">
    <property type="term" value="F:hydrolase activity, acting on carbon-nitrogen (but not peptide) bonds"/>
    <property type="evidence" value="ECO:0007669"/>
    <property type="project" value="InterPro"/>
</dbReference>
<dbReference type="InterPro" id="IPR032466">
    <property type="entry name" value="Metal_Hydrolase"/>
</dbReference>
<reference evidence="2" key="1">
    <citation type="submission" date="2018-06" db="EMBL/GenBank/DDBJ databases">
        <authorList>
            <person name="Zhirakovskaya E."/>
        </authorList>
    </citation>
    <scope>NUCLEOTIDE SEQUENCE</scope>
</reference>